<sequence length="300" mass="35577">MADNTNEEHLDNSANTQSENTSDEVTPATKREITNSNQENANMEVHKHPHNVTHKKEWGEYLLEFIMLFLAVFLGFLAENYREHQVEKERGRQYIESFYEDLQTDTARISFYTNFDEIKIRSLDNLSSCYNTITQNDKEASCLLDIIKNTSINRPFKKTERTLNQLFNAGGFRLLPKEDADSIIMYQKEYDNFQDFQLTVFQDAQNNIRNTFDMLINFNANNQMFKPKEGNLITSFNSDDVTAPILFTDDKALLNKYFNELKLYYRVTYNHKKMLLNLKDNQIRLLHYFENKYHFEKDHN</sequence>
<feature type="transmembrane region" description="Helical" evidence="2">
    <location>
        <begin position="61"/>
        <end position="78"/>
    </location>
</feature>
<keyword evidence="4" id="KW-1185">Reference proteome</keyword>
<keyword evidence="2" id="KW-0472">Membrane</keyword>
<keyword evidence="2" id="KW-0812">Transmembrane</keyword>
<evidence type="ECO:0000313" key="4">
    <source>
        <dbReference type="Proteomes" id="UP000326903"/>
    </source>
</evidence>
<proteinExistence type="predicted"/>
<evidence type="ECO:0000313" key="3">
    <source>
        <dbReference type="EMBL" id="KAA9035696.1"/>
    </source>
</evidence>
<accession>A0A5J5IAS9</accession>
<reference evidence="3 4" key="1">
    <citation type="submission" date="2019-09" db="EMBL/GenBank/DDBJ databases">
        <title>Draft genome sequence of Ginsengibacter sp. BR5-29.</title>
        <authorList>
            <person name="Im W.-T."/>
        </authorList>
    </citation>
    <scope>NUCLEOTIDE SEQUENCE [LARGE SCALE GENOMIC DNA]</scope>
    <source>
        <strain evidence="3 4">BR5-29</strain>
    </source>
</reference>
<gene>
    <name evidence="3" type="ORF">FW778_20955</name>
</gene>
<feature type="compositionally biased region" description="Polar residues" evidence="1">
    <location>
        <begin position="12"/>
        <end position="24"/>
    </location>
</feature>
<keyword evidence="2" id="KW-1133">Transmembrane helix</keyword>
<name>A0A5J5IAS9_9BACT</name>
<organism evidence="3 4">
    <name type="scientific">Ginsengibacter hankyongi</name>
    <dbReference type="NCBI Taxonomy" id="2607284"/>
    <lineage>
        <taxon>Bacteria</taxon>
        <taxon>Pseudomonadati</taxon>
        <taxon>Bacteroidota</taxon>
        <taxon>Chitinophagia</taxon>
        <taxon>Chitinophagales</taxon>
        <taxon>Chitinophagaceae</taxon>
        <taxon>Ginsengibacter</taxon>
    </lineage>
</organism>
<dbReference type="RefSeq" id="WP_150416852.1">
    <property type="nucleotide sequence ID" value="NZ_VYQF01000011.1"/>
</dbReference>
<feature type="region of interest" description="Disordered" evidence="1">
    <location>
        <begin position="1"/>
        <end position="28"/>
    </location>
</feature>
<feature type="compositionally biased region" description="Basic and acidic residues" evidence="1">
    <location>
        <begin position="1"/>
        <end position="11"/>
    </location>
</feature>
<dbReference type="Proteomes" id="UP000326903">
    <property type="component" value="Unassembled WGS sequence"/>
</dbReference>
<evidence type="ECO:0000256" key="1">
    <source>
        <dbReference type="SAM" id="MobiDB-lite"/>
    </source>
</evidence>
<evidence type="ECO:0000256" key="2">
    <source>
        <dbReference type="SAM" id="Phobius"/>
    </source>
</evidence>
<protein>
    <submittedName>
        <fullName evidence="3">Uncharacterized protein</fullName>
    </submittedName>
</protein>
<dbReference type="AlphaFoldDB" id="A0A5J5IAS9"/>
<comment type="caution">
    <text evidence="3">The sequence shown here is derived from an EMBL/GenBank/DDBJ whole genome shotgun (WGS) entry which is preliminary data.</text>
</comment>
<dbReference type="EMBL" id="VYQF01000011">
    <property type="protein sequence ID" value="KAA9035696.1"/>
    <property type="molecule type" value="Genomic_DNA"/>
</dbReference>